<evidence type="ECO:0000256" key="5">
    <source>
        <dbReference type="ARBA" id="ARBA00047942"/>
    </source>
</evidence>
<dbReference type="GO" id="GO:0032259">
    <property type="term" value="P:methylation"/>
    <property type="evidence" value="ECO:0007669"/>
    <property type="project" value="UniProtKB-KW"/>
</dbReference>
<accession>A0A1J4TB20</accession>
<evidence type="ECO:0000256" key="4">
    <source>
        <dbReference type="ARBA" id="ARBA00022691"/>
    </source>
</evidence>
<evidence type="ECO:0000313" key="7">
    <source>
        <dbReference type="EMBL" id="OIO08013.1"/>
    </source>
</evidence>
<dbReference type="SUPFAM" id="SSF53335">
    <property type="entry name" value="S-adenosyl-L-methionine-dependent methyltransferases"/>
    <property type="match status" value="1"/>
</dbReference>
<organism evidence="7 8">
    <name type="scientific">Candidatus Falkowbacteria bacterium CG1_02_37_44</name>
    <dbReference type="NCBI Taxonomy" id="1805146"/>
    <lineage>
        <taxon>Bacteria</taxon>
        <taxon>Candidatus Falkowiibacteriota</taxon>
    </lineage>
</organism>
<sequence>MKISEKKLNGIVYTPQWIVELILDNLDYKNNIYQKKIIDPACGDGAFLSEVLVRFIEDAKKAKIENKAIKEKIENNILGFDIDENAIKKCILILEGIAKKYNLKNIKWNILKMDSLDKSFVSRFFDSFDFVVGNPPYIRIQHLGLKRREKIQNEWQLCKKGSTDIFITFFELGYYLLKKTGELGYITPNTYLKTKAGEGLRNFIKFHQILKTLIDFEHNQLFDNATTYSLITILDKNHKKNTFSLFKGDKESINYIEEVDIENLNKDNWILTSNDILEKLNKIEKRGLPLNEIAKIHVGITTLADNYYIFKDPVIDDDFAEIKLKDGRAFQVEREILKPIIKASVLKNPDEDQNRFIIFPYKKVNGRHSIIPEKDLKEKYPLTYKYFKAIKEILDNRDKGKSNPVAWYAFGRSQGLDTSFGKKILTSPINLKPNFIVWEREEYTFYAGYCIKFDGDLKLLAQYLNSKDMEFYINHISRNYQNNYKSFAKSFIERFGVEDLSLISQQKQRQLLFQR</sequence>
<reference evidence="7 8" key="1">
    <citation type="journal article" date="2016" name="Environ. Microbiol.">
        <title>Genomic resolution of a cold subsurface aquifer community provides metabolic insights for novel microbes adapted to high CO concentrations.</title>
        <authorList>
            <person name="Probst A.J."/>
            <person name="Castelle C.J."/>
            <person name="Singh A."/>
            <person name="Brown C.T."/>
            <person name="Anantharaman K."/>
            <person name="Sharon I."/>
            <person name="Hug L.A."/>
            <person name="Burstein D."/>
            <person name="Emerson J.B."/>
            <person name="Thomas B.C."/>
            <person name="Banfield J.F."/>
        </authorList>
    </citation>
    <scope>NUCLEOTIDE SEQUENCE [LARGE SCALE GENOMIC DNA]</scope>
    <source>
        <strain evidence="7">CG1_02_37_44</strain>
    </source>
</reference>
<comment type="caution">
    <text evidence="7">The sequence shown here is derived from an EMBL/GenBank/DDBJ whole genome shotgun (WGS) entry which is preliminary data.</text>
</comment>
<dbReference type="EMBL" id="MNUU01000025">
    <property type="protein sequence ID" value="OIO08013.1"/>
    <property type="molecule type" value="Genomic_DNA"/>
</dbReference>
<dbReference type="InterPro" id="IPR029063">
    <property type="entry name" value="SAM-dependent_MTases_sf"/>
</dbReference>
<dbReference type="PROSITE" id="PS00092">
    <property type="entry name" value="N6_MTASE"/>
    <property type="match status" value="1"/>
</dbReference>
<dbReference type="EC" id="2.1.1.72" evidence="1"/>
<dbReference type="AlphaFoldDB" id="A0A1J4TB20"/>
<dbReference type="GO" id="GO:0009007">
    <property type="term" value="F:site-specific DNA-methyltransferase (adenine-specific) activity"/>
    <property type="evidence" value="ECO:0007669"/>
    <property type="project" value="UniProtKB-EC"/>
</dbReference>
<feature type="domain" description="Type II methyltransferase M.TaqI-like" evidence="6">
    <location>
        <begin position="75"/>
        <end position="222"/>
    </location>
</feature>
<dbReference type="Proteomes" id="UP000183192">
    <property type="component" value="Unassembled WGS sequence"/>
</dbReference>
<evidence type="ECO:0000256" key="3">
    <source>
        <dbReference type="ARBA" id="ARBA00022679"/>
    </source>
</evidence>
<keyword evidence="3" id="KW-0808">Transferase</keyword>
<evidence type="ECO:0000256" key="2">
    <source>
        <dbReference type="ARBA" id="ARBA00022603"/>
    </source>
</evidence>
<gene>
    <name evidence="7" type="ORF">AUJ27_01430</name>
</gene>
<dbReference type="InterPro" id="IPR050953">
    <property type="entry name" value="N4_N6_ade-DNA_methylase"/>
</dbReference>
<proteinExistence type="predicted"/>
<dbReference type="GO" id="GO:0003676">
    <property type="term" value="F:nucleic acid binding"/>
    <property type="evidence" value="ECO:0007669"/>
    <property type="project" value="InterPro"/>
</dbReference>
<dbReference type="GO" id="GO:0006304">
    <property type="term" value="P:DNA modification"/>
    <property type="evidence" value="ECO:0007669"/>
    <property type="project" value="InterPro"/>
</dbReference>
<name>A0A1J4TB20_9BACT</name>
<dbReference type="STRING" id="1805146.AUJ27_01430"/>
<protein>
    <recommendedName>
        <fullName evidence="1">site-specific DNA-methyltransferase (adenine-specific)</fullName>
        <ecNumber evidence="1">2.1.1.72</ecNumber>
    </recommendedName>
</protein>
<dbReference type="PANTHER" id="PTHR33841:SF1">
    <property type="entry name" value="DNA METHYLTRANSFERASE A"/>
    <property type="match status" value="1"/>
</dbReference>
<evidence type="ECO:0000259" key="6">
    <source>
        <dbReference type="Pfam" id="PF07669"/>
    </source>
</evidence>
<evidence type="ECO:0000256" key="1">
    <source>
        <dbReference type="ARBA" id="ARBA00011900"/>
    </source>
</evidence>
<dbReference type="Pfam" id="PF07669">
    <property type="entry name" value="Eco57I"/>
    <property type="match status" value="1"/>
</dbReference>
<dbReference type="Gene3D" id="3.40.50.150">
    <property type="entry name" value="Vaccinia Virus protein VP39"/>
    <property type="match status" value="1"/>
</dbReference>
<keyword evidence="2" id="KW-0489">Methyltransferase</keyword>
<dbReference type="CDD" id="cd02440">
    <property type="entry name" value="AdoMet_MTases"/>
    <property type="match status" value="1"/>
</dbReference>
<comment type="catalytic activity">
    <reaction evidence="5">
        <text>a 2'-deoxyadenosine in DNA + S-adenosyl-L-methionine = an N(6)-methyl-2'-deoxyadenosine in DNA + S-adenosyl-L-homocysteine + H(+)</text>
        <dbReference type="Rhea" id="RHEA:15197"/>
        <dbReference type="Rhea" id="RHEA-COMP:12418"/>
        <dbReference type="Rhea" id="RHEA-COMP:12419"/>
        <dbReference type="ChEBI" id="CHEBI:15378"/>
        <dbReference type="ChEBI" id="CHEBI:57856"/>
        <dbReference type="ChEBI" id="CHEBI:59789"/>
        <dbReference type="ChEBI" id="CHEBI:90615"/>
        <dbReference type="ChEBI" id="CHEBI:90616"/>
        <dbReference type="EC" id="2.1.1.72"/>
    </reaction>
</comment>
<dbReference type="PRINTS" id="PR00507">
    <property type="entry name" value="N12N6MTFRASE"/>
</dbReference>
<dbReference type="InterPro" id="IPR011639">
    <property type="entry name" value="MethylTrfase_TaqI-like_dom"/>
</dbReference>
<keyword evidence="4" id="KW-0949">S-adenosyl-L-methionine</keyword>
<evidence type="ECO:0000313" key="8">
    <source>
        <dbReference type="Proteomes" id="UP000183192"/>
    </source>
</evidence>
<dbReference type="PANTHER" id="PTHR33841">
    <property type="entry name" value="DNA METHYLTRANSFERASE YEEA-RELATED"/>
    <property type="match status" value="1"/>
</dbReference>
<dbReference type="InterPro" id="IPR002052">
    <property type="entry name" value="DNA_methylase_N6_adenine_CS"/>
</dbReference>